<accession>A0AC35GKI7</accession>
<dbReference type="WBParaSite" id="PS1159_v2.g6363.t1">
    <property type="protein sequence ID" value="PS1159_v2.g6363.t1"/>
    <property type="gene ID" value="PS1159_v2.g6363"/>
</dbReference>
<name>A0AC35GKI7_9BILA</name>
<protein>
    <submittedName>
        <fullName evidence="2">Uncharacterized protein</fullName>
    </submittedName>
</protein>
<evidence type="ECO:0000313" key="1">
    <source>
        <dbReference type="Proteomes" id="UP000887580"/>
    </source>
</evidence>
<proteinExistence type="predicted"/>
<sequence>MNVGIVDHNNVEEISYRIILEGINPEYDEKRQETIKIDDQKNEKLFCNEKIWYRSLFDTSEDDQMPLIFKVSIKYRFKGEEFNPFQQSFAPQLPLHEQQLPQYLQHQQWDSELDENLLETSNLVTLAYLGIIYLIVANALKINFISSLFQIFCYLLSFAFTLNTSCRIC</sequence>
<organism evidence="1 2">
    <name type="scientific">Panagrolaimus sp. PS1159</name>
    <dbReference type="NCBI Taxonomy" id="55785"/>
    <lineage>
        <taxon>Eukaryota</taxon>
        <taxon>Metazoa</taxon>
        <taxon>Ecdysozoa</taxon>
        <taxon>Nematoda</taxon>
        <taxon>Chromadorea</taxon>
        <taxon>Rhabditida</taxon>
        <taxon>Tylenchina</taxon>
        <taxon>Panagrolaimomorpha</taxon>
        <taxon>Panagrolaimoidea</taxon>
        <taxon>Panagrolaimidae</taxon>
        <taxon>Panagrolaimus</taxon>
    </lineage>
</organism>
<reference evidence="2" key="1">
    <citation type="submission" date="2022-11" db="UniProtKB">
        <authorList>
            <consortium name="WormBaseParasite"/>
        </authorList>
    </citation>
    <scope>IDENTIFICATION</scope>
</reference>
<evidence type="ECO:0000313" key="2">
    <source>
        <dbReference type="WBParaSite" id="PS1159_v2.g6363.t1"/>
    </source>
</evidence>
<dbReference type="Proteomes" id="UP000887580">
    <property type="component" value="Unplaced"/>
</dbReference>